<sequence>MEEGGGGGGASGPAAGPGPAMAAAGGGPLGCLHVLWQRDEPAGKIPARRLRRAARLHRRLGPTGKESHGEWGRPGWGGPLSPPPPQLGLQGNGRLLSTALKRLREAANGNDLDTVQQLLEDGADPCAADDKGRTALHFASCNGNDHIVQLLLDHGADPNQRDGLGNTPLHLGARVDALDRAGRTPLHLAKSKLNILQEGLSHSLEAVRLEVKQIIQMLREYLDRLGRHEQKEQLDDLCSKLQMTSTKEQVDEVTDLLASFTSLSLQMQKMEKR</sequence>
<feature type="compositionally biased region" description="Gly residues" evidence="6">
    <location>
        <begin position="1"/>
        <end position="11"/>
    </location>
</feature>
<gene>
    <name evidence="7" type="primary">ANKRD54</name>
</gene>
<dbReference type="FunFam" id="1.25.40.20:FF:000162">
    <property type="entry name" value="Ankyrin repeat domain-containing protein 54"/>
    <property type="match status" value="1"/>
</dbReference>
<dbReference type="SUPFAM" id="SSF48403">
    <property type="entry name" value="Ankyrin repeat"/>
    <property type="match status" value="1"/>
</dbReference>
<proteinExistence type="predicted"/>
<evidence type="ECO:0000256" key="1">
    <source>
        <dbReference type="ARBA" id="ARBA00022737"/>
    </source>
</evidence>
<evidence type="ECO:0000256" key="4">
    <source>
        <dbReference type="ARBA" id="ARBA00039237"/>
    </source>
</evidence>
<evidence type="ECO:0000256" key="5">
    <source>
        <dbReference type="PROSITE-ProRule" id="PRU00023"/>
    </source>
</evidence>
<dbReference type="GO" id="GO:1902531">
    <property type="term" value="P:regulation of intracellular signal transduction"/>
    <property type="evidence" value="ECO:0007669"/>
    <property type="project" value="Ensembl"/>
</dbReference>
<feature type="repeat" description="ANK" evidence="5">
    <location>
        <begin position="131"/>
        <end position="163"/>
    </location>
</feature>
<reference evidence="7" key="2">
    <citation type="submission" date="2025-08" db="UniProtKB">
        <authorList>
            <consortium name="Ensembl"/>
        </authorList>
    </citation>
    <scope>IDENTIFICATION</scope>
</reference>
<dbReference type="PROSITE" id="PS50297">
    <property type="entry name" value="ANK_REP_REGION"/>
    <property type="match status" value="1"/>
</dbReference>
<dbReference type="GO" id="GO:0045648">
    <property type="term" value="P:positive regulation of erythrocyte differentiation"/>
    <property type="evidence" value="ECO:0007669"/>
    <property type="project" value="Ensembl"/>
</dbReference>
<reference evidence="7 8" key="1">
    <citation type="submission" date="2017-10" db="EMBL/GenBank/DDBJ databases">
        <title>A new Pekin duck reference genome.</title>
        <authorList>
            <person name="Hou Z.-C."/>
            <person name="Zhou Z.-K."/>
            <person name="Zhu F."/>
            <person name="Hou S.-S."/>
        </authorList>
    </citation>
    <scope>NUCLEOTIDE SEQUENCE [LARGE SCALE GENOMIC DNA]</scope>
</reference>
<dbReference type="InterPro" id="IPR036770">
    <property type="entry name" value="Ankyrin_rpt-contain_sf"/>
</dbReference>
<dbReference type="AlphaFoldDB" id="U3J6S4"/>
<evidence type="ECO:0000313" key="8">
    <source>
        <dbReference type="Proteomes" id="UP000016666"/>
    </source>
</evidence>
<protein>
    <recommendedName>
        <fullName evidence="4">Ankyrin repeat domain-containing protein 54</fullName>
    </recommendedName>
</protein>
<feature type="region of interest" description="Disordered" evidence="6">
    <location>
        <begin position="1"/>
        <end position="21"/>
    </location>
</feature>
<dbReference type="STRING" id="8840.ENSAPLP00000015201"/>
<name>U3J6S4_ANAPP</name>
<dbReference type="Proteomes" id="UP000016666">
    <property type="component" value="Chromosome 1"/>
</dbReference>
<dbReference type="GO" id="GO:0005634">
    <property type="term" value="C:nucleus"/>
    <property type="evidence" value="ECO:0007669"/>
    <property type="project" value="Ensembl"/>
</dbReference>
<dbReference type="GO" id="GO:0044877">
    <property type="term" value="F:protein-containing complex binding"/>
    <property type="evidence" value="ECO:0007669"/>
    <property type="project" value="Ensembl"/>
</dbReference>
<dbReference type="SMART" id="SM00248">
    <property type="entry name" value="ANK"/>
    <property type="match status" value="2"/>
</dbReference>
<dbReference type="PROSITE" id="PS50088">
    <property type="entry name" value="ANK_REPEAT"/>
    <property type="match status" value="1"/>
</dbReference>
<dbReference type="InterPro" id="IPR002110">
    <property type="entry name" value="Ankyrin_rpt"/>
</dbReference>
<feature type="region of interest" description="Disordered" evidence="6">
    <location>
        <begin position="59"/>
        <end position="82"/>
    </location>
</feature>
<dbReference type="PANTHER" id="PTHR24197:SF44">
    <property type="entry name" value="ANKYRIN REPEAT DOMAIN-CONTAINING PROTEIN 54"/>
    <property type="match status" value="1"/>
</dbReference>
<keyword evidence="1" id="KW-0677">Repeat</keyword>
<dbReference type="GeneTree" id="ENSGT00940000157805"/>
<comment type="function">
    <text evidence="3">Plays an important role in regulating intracellular signaling events associated with erythroid terminal differentiation.</text>
</comment>
<evidence type="ECO:0000256" key="2">
    <source>
        <dbReference type="ARBA" id="ARBA00023043"/>
    </source>
</evidence>
<dbReference type="PANTHER" id="PTHR24197">
    <property type="entry name" value="ANKYRIN REPEAT DOMAIN-CONTAINING PROTEIN 61"/>
    <property type="match status" value="1"/>
</dbReference>
<keyword evidence="2 5" id="KW-0040">ANK repeat</keyword>
<feature type="compositionally biased region" description="Low complexity" evidence="6">
    <location>
        <begin position="12"/>
        <end position="21"/>
    </location>
</feature>
<accession>U3J6S4</accession>
<evidence type="ECO:0000313" key="7">
    <source>
        <dbReference type="Ensembl" id="ENSAPLP00000015201.2"/>
    </source>
</evidence>
<dbReference type="GO" id="GO:0006913">
    <property type="term" value="P:nucleocytoplasmic transport"/>
    <property type="evidence" value="ECO:0007669"/>
    <property type="project" value="Ensembl"/>
</dbReference>
<keyword evidence="8" id="KW-1185">Reference proteome</keyword>
<dbReference type="GO" id="GO:0030496">
    <property type="term" value="C:midbody"/>
    <property type="evidence" value="ECO:0007669"/>
    <property type="project" value="Ensembl"/>
</dbReference>
<dbReference type="HOGENOM" id="CLU_1431124_0_0_1"/>
<evidence type="ECO:0000256" key="6">
    <source>
        <dbReference type="SAM" id="MobiDB-lite"/>
    </source>
</evidence>
<evidence type="ECO:0000256" key="3">
    <source>
        <dbReference type="ARBA" id="ARBA00037385"/>
    </source>
</evidence>
<dbReference type="GO" id="GO:0005737">
    <property type="term" value="C:cytoplasm"/>
    <property type="evidence" value="ECO:0007669"/>
    <property type="project" value="Ensembl"/>
</dbReference>
<dbReference type="GO" id="GO:0019887">
    <property type="term" value="F:protein kinase regulator activity"/>
    <property type="evidence" value="ECO:0007669"/>
    <property type="project" value="Ensembl"/>
</dbReference>
<dbReference type="Ensembl" id="ENSAPLT00000015994.2">
    <property type="protein sequence ID" value="ENSAPLP00000015201.2"/>
    <property type="gene ID" value="ENSAPLG00000015350.2"/>
</dbReference>
<dbReference type="Gene3D" id="1.25.40.20">
    <property type="entry name" value="Ankyrin repeat-containing domain"/>
    <property type="match status" value="1"/>
</dbReference>
<dbReference type="Pfam" id="PF12796">
    <property type="entry name" value="Ank_2"/>
    <property type="match status" value="1"/>
</dbReference>
<organism evidence="7 8">
    <name type="scientific">Anas platyrhynchos platyrhynchos</name>
    <name type="common">Northern mallard</name>
    <dbReference type="NCBI Taxonomy" id="8840"/>
    <lineage>
        <taxon>Eukaryota</taxon>
        <taxon>Metazoa</taxon>
        <taxon>Chordata</taxon>
        <taxon>Craniata</taxon>
        <taxon>Vertebrata</taxon>
        <taxon>Euteleostomi</taxon>
        <taxon>Archelosauria</taxon>
        <taxon>Archosauria</taxon>
        <taxon>Dinosauria</taxon>
        <taxon>Saurischia</taxon>
        <taxon>Theropoda</taxon>
        <taxon>Coelurosauria</taxon>
        <taxon>Aves</taxon>
        <taxon>Neognathae</taxon>
        <taxon>Galloanserae</taxon>
        <taxon>Anseriformes</taxon>
        <taxon>Anatidae</taxon>
        <taxon>Anatinae</taxon>
        <taxon>Anas</taxon>
    </lineage>
</organism>
<reference evidence="7" key="3">
    <citation type="submission" date="2025-09" db="UniProtKB">
        <authorList>
            <consortium name="Ensembl"/>
        </authorList>
    </citation>
    <scope>IDENTIFICATION</scope>
</reference>